<evidence type="ECO:0000313" key="1">
    <source>
        <dbReference type="EMBL" id="JAR91601.1"/>
    </source>
</evidence>
<organism evidence="1">
    <name type="scientific">Ixodes ricinus</name>
    <name type="common">Common tick</name>
    <name type="synonym">Acarus ricinus</name>
    <dbReference type="NCBI Taxonomy" id="34613"/>
    <lineage>
        <taxon>Eukaryota</taxon>
        <taxon>Metazoa</taxon>
        <taxon>Ecdysozoa</taxon>
        <taxon>Arthropoda</taxon>
        <taxon>Chelicerata</taxon>
        <taxon>Arachnida</taxon>
        <taxon>Acari</taxon>
        <taxon>Parasitiformes</taxon>
        <taxon>Ixodida</taxon>
        <taxon>Ixodoidea</taxon>
        <taxon>Ixodidae</taxon>
        <taxon>Ixodinae</taxon>
        <taxon>Ixodes</taxon>
    </lineage>
</organism>
<reference evidence="1" key="1">
    <citation type="journal article" date="2018" name="PLoS Negl. Trop. Dis.">
        <title>Sialome diversity of ticks revealed by RNAseq of single tick salivary glands.</title>
        <authorList>
            <person name="Perner J."/>
            <person name="Kropackova S."/>
            <person name="Kopacek P."/>
            <person name="Ribeiro J.M."/>
        </authorList>
    </citation>
    <scope>NUCLEOTIDE SEQUENCE</scope>
    <source>
        <strain evidence="1">Siblings of single egg batch collected in Ceske Budejovice</strain>
        <tissue evidence="1">Salivary glands</tissue>
    </source>
</reference>
<proteinExistence type="predicted"/>
<protein>
    <submittedName>
        <fullName evidence="1">Putative tick transposon</fullName>
    </submittedName>
</protein>
<dbReference type="EMBL" id="GEGO01003803">
    <property type="protein sequence ID" value="JAR91601.1"/>
    <property type="molecule type" value="Transcribed_RNA"/>
</dbReference>
<name>A0A147BLL2_IXORI</name>
<dbReference type="AlphaFoldDB" id="A0A147BLL2"/>
<sequence length="117" mass="13530">LNYISSTVVPFLCSTFSESASCLVSHIAFATCRARLISFCLRKGLVPAEVSTLFGFVRPFFGHVKRSSKILRFELWRQVRLFYDLLRVLCYTYYTDCVAEGTFPSFRRLAAQTTEFW</sequence>
<feature type="non-terminal residue" evidence="1">
    <location>
        <position position="1"/>
    </location>
</feature>
<feature type="non-terminal residue" evidence="1">
    <location>
        <position position="117"/>
    </location>
</feature>
<accession>A0A147BLL2</accession>